<dbReference type="Pfam" id="PF14529">
    <property type="entry name" value="Exo_endo_phos_2"/>
    <property type="match status" value="1"/>
</dbReference>
<evidence type="ECO:0000256" key="1">
    <source>
        <dbReference type="SAM" id="MobiDB-lite"/>
    </source>
</evidence>
<dbReference type="GO" id="GO:0003824">
    <property type="term" value="F:catalytic activity"/>
    <property type="evidence" value="ECO:0007669"/>
    <property type="project" value="InterPro"/>
</dbReference>
<dbReference type="SUPFAM" id="SSF56219">
    <property type="entry name" value="DNase I-like"/>
    <property type="match status" value="1"/>
</dbReference>
<dbReference type="InterPro" id="IPR036691">
    <property type="entry name" value="Endo/exonu/phosph_ase_sf"/>
</dbReference>
<feature type="domain" description="Endonuclease/exonuclease/phosphatase" evidence="2">
    <location>
        <begin position="101"/>
        <end position="191"/>
    </location>
</feature>
<dbReference type="PANTHER" id="PTHR33273:SF4">
    <property type="entry name" value="ENDONUCLEASE_EXONUCLEASE_PHOSPHATASE DOMAIN-CONTAINING PROTEIN"/>
    <property type="match status" value="1"/>
</dbReference>
<organism evidence="3 4">
    <name type="scientific">Araneus ventricosus</name>
    <name type="common">Orbweaver spider</name>
    <name type="synonym">Epeira ventricosa</name>
    <dbReference type="NCBI Taxonomy" id="182803"/>
    <lineage>
        <taxon>Eukaryota</taxon>
        <taxon>Metazoa</taxon>
        <taxon>Ecdysozoa</taxon>
        <taxon>Arthropoda</taxon>
        <taxon>Chelicerata</taxon>
        <taxon>Arachnida</taxon>
        <taxon>Araneae</taxon>
        <taxon>Araneomorphae</taxon>
        <taxon>Entelegynae</taxon>
        <taxon>Araneoidea</taxon>
        <taxon>Araneidae</taxon>
        <taxon>Araneus</taxon>
    </lineage>
</organism>
<dbReference type="OrthoDB" id="8067603at2759"/>
<proteinExistence type="predicted"/>
<dbReference type="Gene3D" id="3.60.10.10">
    <property type="entry name" value="Endonuclease/exonuclease/phosphatase"/>
    <property type="match status" value="1"/>
</dbReference>
<sequence length="283" mass="32975">MKWQRHWDQEINNKLHSIKPIIENWSEDVNRKRSTILTRLRIGHTRFTHRHLLLEVLTLVEVLSRKTNWLVLLRLKSWKAFLHKVPFAVRRINIKREDFISQLPVPFLLLGDLNGHNPLWGSPNSNIRGNQIEQLLTDHKLCLLNTNKPTYFHQPTKPFHTIDLAICSPSILPFFDFAVENNLHDSDHFPLVLTDNRIGRPISFLPRRYVFDAADWVKFALLAKIASDVVNNNSIDEAISQLIKIIIDAANVSIPFSKSSNRRQNKPWWNNECQQAQEKPGKA</sequence>
<gene>
    <name evidence="3" type="ORF">AVEN_183827_1</name>
</gene>
<dbReference type="PANTHER" id="PTHR33273">
    <property type="entry name" value="DOMAIN-CONTAINING PROTEIN, PUTATIVE-RELATED"/>
    <property type="match status" value="1"/>
</dbReference>
<name>A0A4Y2N8L4_ARAVE</name>
<feature type="compositionally biased region" description="Polar residues" evidence="1">
    <location>
        <begin position="267"/>
        <end position="277"/>
    </location>
</feature>
<evidence type="ECO:0000313" key="4">
    <source>
        <dbReference type="Proteomes" id="UP000499080"/>
    </source>
</evidence>
<dbReference type="InterPro" id="IPR005135">
    <property type="entry name" value="Endo/exonuclease/phosphatase"/>
</dbReference>
<dbReference type="Proteomes" id="UP000499080">
    <property type="component" value="Unassembled WGS sequence"/>
</dbReference>
<accession>A0A4Y2N8L4</accession>
<comment type="caution">
    <text evidence="3">The sequence shown here is derived from an EMBL/GenBank/DDBJ whole genome shotgun (WGS) entry which is preliminary data.</text>
</comment>
<dbReference type="EMBL" id="BGPR01008623">
    <property type="protein sequence ID" value="GBN35009.1"/>
    <property type="molecule type" value="Genomic_DNA"/>
</dbReference>
<feature type="region of interest" description="Disordered" evidence="1">
    <location>
        <begin position="258"/>
        <end position="283"/>
    </location>
</feature>
<evidence type="ECO:0000313" key="3">
    <source>
        <dbReference type="EMBL" id="GBN35009.1"/>
    </source>
</evidence>
<reference evidence="3 4" key="1">
    <citation type="journal article" date="2019" name="Sci. Rep.">
        <title>Orb-weaving spider Araneus ventricosus genome elucidates the spidroin gene catalogue.</title>
        <authorList>
            <person name="Kono N."/>
            <person name="Nakamura H."/>
            <person name="Ohtoshi R."/>
            <person name="Moran D.A.P."/>
            <person name="Shinohara A."/>
            <person name="Yoshida Y."/>
            <person name="Fujiwara M."/>
            <person name="Mori M."/>
            <person name="Tomita M."/>
            <person name="Arakawa K."/>
        </authorList>
    </citation>
    <scope>NUCLEOTIDE SEQUENCE [LARGE SCALE GENOMIC DNA]</scope>
</reference>
<protein>
    <recommendedName>
        <fullName evidence="2">Endonuclease/exonuclease/phosphatase domain-containing protein</fullName>
    </recommendedName>
</protein>
<evidence type="ECO:0000259" key="2">
    <source>
        <dbReference type="Pfam" id="PF14529"/>
    </source>
</evidence>
<keyword evidence="4" id="KW-1185">Reference proteome</keyword>
<dbReference type="AlphaFoldDB" id="A0A4Y2N8L4"/>